<keyword evidence="3" id="KW-1185">Reference proteome</keyword>
<dbReference type="RefSeq" id="WP_070987137.1">
    <property type="nucleotide sequence ID" value="NZ_MKJU01000031.1"/>
</dbReference>
<evidence type="ECO:0000259" key="1">
    <source>
        <dbReference type="Pfam" id="PF12262"/>
    </source>
</evidence>
<dbReference type="OrthoDB" id="5477453at2"/>
<comment type="caution">
    <text evidence="2">The sequence shown here is derived from an EMBL/GenBank/DDBJ whole genome shotgun (WGS) entry which is preliminary data.</text>
</comment>
<proteinExistence type="predicted"/>
<dbReference type="InterPro" id="IPR020009">
    <property type="entry name" value="VolA/Pla-1/cef"/>
</dbReference>
<dbReference type="AlphaFoldDB" id="A0A1S1MQF9"/>
<protein>
    <submittedName>
        <fullName evidence="2">Lipase</fullName>
    </submittedName>
</protein>
<organism evidence="2 3">
    <name type="scientific">Pseudoalteromonas amylolytica</name>
    <dbReference type="NCBI Taxonomy" id="1859457"/>
    <lineage>
        <taxon>Bacteria</taxon>
        <taxon>Pseudomonadati</taxon>
        <taxon>Pseudomonadota</taxon>
        <taxon>Gammaproteobacteria</taxon>
        <taxon>Alteromonadales</taxon>
        <taxon>Pseudoalteromonadaceae</taxon>
        <taxon>Pseudoalteromonas</taxon>
    </lineage>
</organism>
<dbReference type="PROSITE" id="PS51257">
    <property type="entry name" value="PROKAR_LIPOPROTEIN"/>
    <property type="match status" value="1"/>
</dbReference>
<dbReference type="SUPFAM" id="SSF53474">
    <property type="entry name" value="alpha/beta-Hydrolases"/>
    <property type="match status" value="1"/>
</dbReference>
<reference evidence="2 3" key="1">
    <citation type="submission" date="2016-09" db="EMBL/GenBank/DDBJ databases">
        <title>Pseudoalteromonas amylolytica sp. nov., isolated from the surface seawater.</title>
        <authorList>
            <person name="Wu Y.-H."/>
            <person name="Cheng H."/>
            <person name="Jin X.-B."/>
            <person name="Wang C.-S."/>
            <person name="Xu X.-W."/>
        </authorList>
    </citation>
    <scope>NUCLEOTIDE SEQUENCE [LARGE SCALE GENOMIC DNA]</scope>
    <source>
        <strain evidence="2 3">JW1</strain>
    </source>
</reference>
<name>A0A1S1MQF9_9GAMM</name>
<gene>
    <name evidence="2" type="ORF">BET10_20135</name>
</gene>
<dbReference type="Proteomes" id="UP000179786">
    <property type="component" value="Unassembled WGS sequence"/>
</dbReference>
<dbReference type="Pfam" id="PF12262">
    <property type="entry name" value="Lipase_bact_N"/>
    <property type="match status" value="1"/>
</dbReference>
<dbReference type="STRING" id="1859457.BET10_20135"/>
<dbReference type="EMBL" id="MKJU01000031">
    <property type="protein sequence ID" value="OHU88384.1"/>
    <property type="molecule type" value="Genomic_DNA"/>
</dbReference>
<evidence type="ECO:0000313" key="3">
    <source>
        <dbReference type="Proteomes" id="UP000179786"/>
    </source>
</evidence>
<dbReference type="NCBIfam" id="TIGR03502">
    <property type="entry name" value="lipase_Pla1_cef"/>
    <property type="match status" value="1"/>
</dbReference>
<evidence type="ECO:0000313" key="2">
    <source>
        <dbReference type="EMBL" id="OHU88384.1"/>
    </source>
</evidence>
<accession>A0A1S1MQF9</accession>
<sequence>MKKMLLSLAVSSVLVGCGGGETLEDVKKDSTPVLPSVSIKFDPSNSVISVPNDLLLSGTKDGTLNLPGELDENGNPAVTRAHYSSPSLALGAQDGWSTQMPYVIDLNVPAGQSVSAQAASDPQSVRIFEVVMGASQSDEQCAAVPAGIACRLVGELENGMTGDFVSVLNDSGDGIVIQPLKPFKAGKTYITVLTDSLTMADGRAIKPSSTYTLLRQDAPLVTDTQIALQAVIKSYESAVTSGGDLAKENIIYTAAATMQSVGPVVGTVKKLMAASLAQGTNPKVVVPDQPMMTVADVLSAVITDPATLAPFQAVQYMRGSIQLPMYSAKPATTDISSAADTYWRAQCDSAVAVLGYKAAIGGTLPEPQADTNDAACAAMSSGVLRDFGLDTTRFLTKYNTIPQVQWLANVPVQITKPIPELFGIEQPTTGWPVVILQHGITSNKEAMLGLTLALSSQGFATVAIDHPMHGERGLDIDGDGTDDFNASKGSVLSYMNLTSLLVARDNLRQSAVDLLGLRLGLNFVNPALGLNPMQVSYFGQSLGAIVAPSFIAHANLPLDPQVDPLFKVQSAALASGGSGIASFLAESEEFGPFVKGSVLLAANNLASKAFIIFIATNAASVCPVEGIEPNPQDPAYLSAVAPCAFVAYTKHLAETGDTQSLAAVQSIIQQFVYAAQTVLESGDPGNYASLVQAVQTPVYMSLITGGVDGNKADTVIPPTTANPLSGGTPMANLMGLQTVSTTQLSETPMSYVVNFSQGNHASSLTTSMRENTGGTPQGHAMAAVEMQTQIASFLKSKGLYLQITNSAVIAN</sequence>
<dbReference type="InterPro" id="IPR025920">
    <property type="entry name" value="Lipase_bact_N"/>
</dbReference>
<feature type="domain" description="Bacterial virulence factor lipase N-terminal" evidence="1">
    <location>
        <begin position="38"/>
        <end position="281"/>
    </location>
</feature>
<dbReference type="InterPro" id="IPR029058">
    <property type="entry name" value="AB_hydrolase_fold"/>
</dbReference>
<dbReference type="Gene3D" id="3.40.50.1820">
    <property type="entry name" value="alpha/beta hydrolase"/>
    <property type="match status" value="1"/>
</dbReference>